<evidence type="ECO:0000256" key="1">
    <source>
        <dbReference type="SAM" id="MobiDB-lite"/>
    </source>
</evidence>
<accession>A0AAE0AEJ6</accession>
<gene>
    <name evidence="2" type="ORF">Dsin_016456</name>
</gene>
<evidence type="ECO:0000313" key="3">
    <source>
        <dbReference type="Proteomes" id="UP001281410"/>
    </source>
</evidence>
<sequence length="101" mass="12081">MGSDDDDDDEEIARLEKERSTERRTSKNEDDGSESEEERLRDQREREQLEQHIRNVMWLRQESQLPAIIYLGRGWMLRRVSLSVRTTFVAADIWLLYPPKC</sequence>
<name>A0AAE0AEJ6_9ROSI</name>
<comment type="caution">
    <text evidence="2">The sequence shown here is derived from an EMBL/GenBank/DDBJ whole genome shotgun (WGS) entry which is preliminary data.</text>
</comment>
<feature type="region of interest" description="Disordered" evidence="1">
    <location>
        <begin position="1"/>
        <end position="46"/>
    </location>
</feature>
<dbReference type="EMBL" id="JANJYJ010000005">
    <property type="protein sequence ID" value="KAK3211750.1"/>
    <property type="molecule type" value="Genomic_DNA"/>
</dbReference>
<protein>
    <submittedName>
        <fullName evidence="2">Uncharacterized protein</fullName>
    </submittedName>
</protein>
<dbReference type="Proteomes" id="UP001281410">
    <property type="component" value="Unassembled WGS sequence"/>
</dbReference>
<dbReference type="AlphaFoldDB" id="A0AAE0AEJ6"/>
<reference evidence="2" key="1">
    <citation type="journal article" date="2023" name="Plant J.">
        <title>Genome sequences and population genomics provide insights into the demographic history, inbreeding, and mutation load of two 'living fossil' tree species of Dipteronia.</title>
        <authorList>
            <person name="Feng Y."/>
            <person name="Comes H.P."/>
            <person name="Chen J."/>
            <person name="Zhu S."/>
            <person name="Lu R."/>
            <person name="Zhang X."/>
            <person name="Li P."/>
            <person name="Qiu J."/>
            <person name="Olsen K.M."/>
            <person name="Qiu Y."/>
        </authorList>
    </citation>
    <scope>NUCLEOTIDE SEQUENCE</scope>
    <source>
        <strain evidence="2">NBL</strain>
    </source>
</reference>
<evidence type="ECO:0000313" key="2">
    <source>
        <dbReference type="EMBL" id="KAK3211750.1"/>
    </source>
</evidence>
<proteinExistence type="predicted"/>
<feature type="compositionally biased region" description="Acidic residues" evidence="1">
    <location>
        <begin position="1"/>
        <end position="11"/>
    </location>
</feature>
<feature type="compositionally biased region" description="Basic and acidic residues" evidence="1">
    <location>
        <begin position="12"/>
        <end position="30"/>
    </location>
</feature>
<keyword evidence="3" id="KW-1185">Reference proteome</keyword>
<organism evidence="2 3">
    <name type="scientific">Dipteronia sinensis</name>
    <dbReference type="NCBI Taxonomy" id="43782"/>
    <lineage>
        <taxon>Eukaryota</taxon>
        <taxon>Viridiplantae</taxon>
        <taxon>Streptophyta</taxon>
        <taxon>Embryophyta</taxon>
        <taxon>Tracheophyta</taxon>
        <taxon>Spermatophyta</taxon>
        <taxon>Magnoliopsida</taxon>
        <taxon>eudicotyledons</taxon>
        <taxon>Gunneridae</taxon>
        <taxon>Pentapetalae</taxon>
        <taxon>rosids</taxon>
        <taxon>malvids</taxon>
        <taxon>Sapindales</taxon>
        <taxon>Sapindaceae</taxon>
        <taxon>Hippocastanoideae</taxon>
        <taxon>Acereae</taxon>
        <taxon>Dipteronia</taxon>
    </lineage>
</organism>